<evidence type="ECO:0000313" key="10">
    <source>
        <dbReference type="EMBL" id="RMX58744.1"/>
    </source>
</evidence>
<keyword evidence="3" id="KW-0677">Repeat</keyword>
<dbReference type="FunFam" id="3.30.160.60:FF:000048">
    <property type="entry name" value="GLI family zinc finger 3"/>
    <property type="match status" value="1"/>
</dbReference>
<evidence type="ECO:0000313" key="11">
    <source>
        <dbReference type="Proteomes" id="UP000275408"/>
    </source>
</evidence>
<dbReference type="InterPro" id="IPR043359">
    <property type="entry name" value="GLI-like"/>
</dbReference>
<evidence type="ECO:0000256" key="6">
    <source>
        <dbReference type="ARBA" id="ARBA00023242"/>
    </source>
</evidence>
<feature type="region of interest" description="Disordered" evidence="8">
    <location>
        <begin position="391"/>
        <end position="435"/>
    </location>
</feature>
<feature type="region of interest" description="Disordered" evidence="8">
    <location>
        <begin position="217"/>
        <end position="256"/>
    </location>
</feature>
<feature type="domain" description="C2H2-type" evidence="9">
    <location>
        <begin position="483"/>
        <end position="510"/>
    </location>
</feature>
<feature type="region of interest" description="Disordered" evidence="8">
    <location>
        <begin position="595"/>
        <end position="622"/>
    </location>
</feature>
<dbReference type="PROSITE" id="PS00028">
    <property type="entry name" value="ZINC_FINGER_C2H2_1"/>
    <property type="match status" value="4"/>
</dbReference>
<feature type="region of interest" description="Disordered" evidence="8">
    <location>
        <begin position="271"/>
        <end position="290"/>
    </location>
</feature>
<accession>A0A3M6UYY7</accession>
<name>A0A3M6UYY7_POCDA</name>
<dbReference type="SMART" id="SM00355">
    <property type="entry name" value="ZnF_C2H2"/>
    <property type="match status" value="5"/>
</dbReference>
<feature type="compositionally biased region" description="Basic residues" evidence="8">
    <location>
        <begin position="609"/>
        <end position="618"/>
    </location>
</feature>
<dbReference type="InterPro" id="IPR013087">
    <property type="entry name" value="Znf_C2H2_type"/>
</dbReference>
<keyword evidence="2" id="KW-0479">Metal-binding</keyword>
<dbReference type="PROSITE" id="PS50157">
    <property type="entry name" value="ZINC_FINGER_C2H2_2"/>
    <property type="match status" value="5"/>
</dbReference>
<evidence type="ECO:0000256" key="3">
    <source>
        <dbReference type="ARBA" id="ARBA00022737"/>
    </source>
</evidence>
<evidence type="ECO:0000256" key="5">
    <source>
        <dbReference type="ARBA" id="ARBA00022833"/>
    </source>
</evidence>
<dbReference type="InterPro" id="IPR036236">
    <property type="entry name" value="Znf_C2H2_sf"/>
</dbReference>
<dbReference type="AlphaFoldDB" id="A0A3M6UYY7"/>
<dbReference type="GO" id="GO:0000981">
    <property type="term" value="F:DNA-binding transcription factor activity, RNA polymerase II-specific"/>
    <property type="evidence" value="ECO:0007669"/>
    <property type="project" value="TreeGrafter"/>
</dbReference>
<proteinExistence type="predicted"/>
<keyword evidence="6" id="KW-0539">Nucleus</keyword>
<keyword evidence="11" id="KW-1185">Reference proteome</keyword>
<evidence type="ECO:0000256" key="1">
    <source>
        <dbReference type="ARBA" id="ARBA00004123"/>
    </source>
</evidence>
<dbReference type="GO" id="GO:0005634">
    <property type="term" value="C:nucleus"/>
    <property type="evidence" value="ECO:0007669"/>
    <property type="project" value="UniProtKB-SubCell"/>
</dbReference>
<dbReference type="Pfam" id="PF00096">
    <property type="entry name" value="zf-C2H2"/>
    <property type="match status" value="3"/>
</dbReference>
<dbReference type="InterPro" id="IPR056436">
    <property type="entry name" value="Znf-C2H2_ZIC1-5/GLI1-3-like"/>
</dbReference>
<dbReference type="EMBL" id="RCHS01000457">
    <property type="protein sequence ID" value="RMX58744.1"/>
    <property type="molecule type" value="Genomic_DNA"/>
</dbReference>
<organism evidence="10 11">
    <name type="scientific">Pocillopora damicornis</name>
    <name type="common">Cauliflower coral</name>
    <name type="synonym">Millepora damicornis</name>
    <dbReference type="NCBI Taxonomy" id="46731"/>
    <lineage>
        <taxon>Eukaryota</taxon>
        <taxon>Metazoa</taxon>
        <taxon>Cnidaria</taxon>
        <taxon>Anthozoa</taxon>
        <taxon>Hexacorallia</taxon>
        <taxon>Scleractinia</taxon>
        <taxon>Astrocoeniina</taxon>
        <taxon>Pocilloporidae</taxon>
        <taxon>Pocillopora</taxon>
    </lineage>
</organism>
<evidence type="ECO:0000256" key="4">
    <source>
        <dbReference type="ARBA" id="ARBA00022771"/>
    </source>
</evidence>
<dbReference type="FunFam" id="3.30.160.60:FF:000036">
    <property type="entry name" value="GLI family zinc finger 3"/>
    <property type="match status" value="1"/>
</dbReference>
<dbReference type="PANTHER" id="PTHR45718">
    <property type="entry name" value="TRANSCRIPTIONAL ACTIVATOR CUBITUS INTERRUPTUS"/>
    <property type="match status" value="1"/>
</dbReference>
<comment type="subcellular location">
    <subcellularLocation>
        <location evidence="1">Nucleus</location>
    </subcellularLocation>
</comment>
<reference evidence="10 11" key="1">
    <citation type="journal article" date="2018" name="Sci. Rep.">
        <title>Comparative analysis of the Pocillopora damicornis genome highlights role of immune system in coral evolution.</title>
        <authorList>
            <person name="Cunning R."/>
            <person name="Bay R.A."/>
            <person name="Gillette P."/>
            <person name="Baker A.C."/>
            <person name="Traylor-Knowles N."/>
        </authorList>
    </citation>
    <scope>NUCLEOTIDE SEQUENCE [LARGE SCALE GENOMIC DNA]</scope>
    <source>
        <strain evidence="10">RSMAS</strain>
        <tissue evidence="10">Whole animal</tissue>
    </source>
</reference>
<gene>
    <name evidence="10" type="ORF">pdam_00010819</name>
</gene>
<dbReference type="SUPFAM" id="SSF57667">
    <property type="entry name" value="beta-beta-alpha zinc fingers"/>
    <property type="match status" value="3"/>
</dbReference>
<dbReference type="STRING" id="46731.A0A3M6UYY7"/>
<dbReference type="FunFam" id="3.30.160.60:FF:000453">
    <property type="entry name" value="GLIS family zinc finger 3"/>
    <property type="match status" value="1"/>
</dbReference>
<comment type="caution">
    <text evidence="10">The sequence shown here is derived from an EMBL/GenBank/DDBJ whole genome shotgun (WGS) entry which is preliminary data.</text>
</comment>
<evidence type="ECO:0000256" key="2">
    <source>
        <dbReference type="ARBA" id="ARBA00022723"/>
    </source>
</evidence>
<keyword evidence="5" id="KW-0862">Zinc</keyword>
<feature type="domain" description="C2H2-type" evidence="9">
    <location>
        <begin position="541"/>
        <end position="570"/>
    </location>
</feature>
<evidence type="ECO:0000256" key="7">
    <source>
        <dbReference type="PROSITE-ProRule" id="PRU00042"/>
    </source>
</evidence>
<feature type="domain" description="C2H2-type" evidence="9">
    <location>
        <begin position="443"/>
        <end position="473"/>
    </location>
</feature>
<dbReference type="PANTHER" id="PTHR45718:SF7">
    <property type="entry name" value="C2H2-TYPE DOMAIN-CONTAINING PROTEIN"/>
    <property type="match status" value="1"/>
</dbReference>
<feature type="compositionally biased region" description="Low complexity" evidence="8">
    <location>
        <begin position="274"/>
        <end position="290"/>
    </location>
</feature>
<dbReference type="OrthoDB" id="3214149at2759"/>
<evidence type="ECO:0000256" key="8">
    <source>
        <dbReference type="SAM" id="MobiDB-lite"/>
    </source>
</evidence>
<feature type="domain" description="C2H2-type" evidence="9">
    <location>
        <begin position="511"/>
        <end position="540"/>
    </location>
</feature>
<keyword evidence="4 7" id="KW-0863">Zinc-finger</keyword>
<evidence type="ECO:0000259" key="9">
    <source>
        <dbReference type="PROSITE" id="PS50157"/>
    </source>
</evidence>
<dbReference type="GO" id="GO:0000978">
    <property type="term" value="F:RNA polymerase II cis-regulatory region sequence-specific DNA binding"/>
    <property type="evidence" value="ECO:0007669"/>
    <property type="project" value="TreeGrafter"/>
</dbReference>
<dbReference type="Proteomes" id="UP000275408">
    <property type="component" value="Unassembled WGS sequence"/>
</dbReference>
<protein>
    <recommendedName>
        <fullName evidence="9">C2H2-type domain-containing protein</fullName>
    </recommendedName>
</protein>
<dbReference type="FunFam" id="3.30.160.60:FF:000031">
    <property type="entry name" value="GLI family zinc finger 3"/>
    <property type="match status" value="1"/>
</dbReference>
<feature type="domain" description="C2H2-type" evidence="9">
    <location>
        <begin position="571"/>
        <end position="600"/>
    </location>
</feature>
<dbReference type="GO" id="GO:0008270">
    <property type="term" value="F:zinc ion binding"/>
    <property type="evidence" value="ECO:0007669"/>
    <property type="project" value="UniProtKB-KW"/>
</dbReference>
<dbReference type="Gene3D" id="3.30.160.60">
    <property type="entry name" value="Classic Zinc Finger"/>
    <property type="match status" value="5"/>
</dbReference>
<dbReference type="Pfam" id="PF23561">
    <property type="entry name" value="zf-C2H2_15"/>
    <property type="match status" value="1"/>
</dbReference>
<feature type="region of interest" description="Disordered" evidence="8">
    <location>
        <begin position="554"/>
        <end position="579"/>
    </location>
</feature>
<feature type="compositionally biased region" description="Low complexity" evidence="8">
    <location>
        <begin position="219"/>
        <end position="230"/>
    </location>
</feature>
<sequence length="737" mass="82254">MGNVVRGENTDLTLKDYSDTVKYLEQLQEINLKTFTAELDRKETGISEETANRALNSPVPFNSIMYGSRSGLYAGRVSGPKFSGETHEDPVASRMRNYSRSYDSFDRAEITGGAGNGRMINPPERSTAAMFDYHYTDHNTHGGMSTSSGVKLPNVNTAQNGFATESAAMHYSQGAGGESFLPSPQNCPQPVNINPLAGLSELAEKANFESELARDGVAQSRFSSQGSRGQINRPARQYSYPEAPRTRSWSSSGSDGVGSYFNGRQQSFRADNFSPSLSTGSSVLSDSDLGSPCHSTRARHFFPYSESDSDLSPTEPSPGYAYDRNRAYQNYNPRSFANYRVWSNQAESITPNVTVVPDPRSKLSPLFKSGSRTTKSEQILKEHLQTFGKFLSTPADKDDEKASLAENEKKWNSGEDSVREKKPPTSSSNALKESLPSEESSVFPCKWVGCDGLYSEQDDLVRHIEKVHIDQRKADDLYICYWKDCSRQRRAFNARYKLVIHMRVHSGEKPNKCTFPGCNKAFSRLENLKIHMRSHTGEKPYLCQHLGCPKAFSNSSDRAKHQRTHQDTKPYACQVPGCPKRYTDPSSLRKHFKQHANGKMPQQNSNGKSKQKPRGNRSSKRDLLCAGVTRPLPDFGYVDEFQARKRQKTLDTLRQTTEKKMALESGFAQAHLDAQRAWYAAESVYGQYTPPPLQPVARASTPTPEEEPGALRFTQMLSSMEIPTFEDTLKPLSSAYS</sequence>
<feature type="compositionally biased region" description="Basic and acidic residues" evidence="8">
    <location>
        <begin position="395"/>
        <end position="423"/>
    </location>
</feature>